<dbReference type="InterPro" id="IPR008979">
    <property type="entry name" value="Galactose-bd-like_sf"/>
</dbReference>
<dbReference type="Gene3D" id="2.60.120.260">
    <property type="entry name" value="Galactose-binding domain-like"/>
    <property type="match status" value="1"/>
</dbReference>
<accession>A0A4Q4RRT8</accession>
<dbReference type="InterPro" id="IPR050585">
    <property type="entry name" value="Xaa-Pro_dipeptidyl-ppase/CocE"/>
</dbReference>
<name>A0A4Q4RRT8_9PLEO</name>
<dbReference type="SUPFAM" id="SSF53474">
    <property type="entry name" value="alpha/beta-Hydrolases"/>
    <property type="match status" value="1"/>
</dbReference>
<dbReference type="InterPro" id="IPR029058">
    <property type="entry name" value="AB_hydrolase_fold"/>
</dbReference>
<reference evidence="5" key="1">
    <citation type="journal article" date="2019" name="bioRxiv">
        <title>Genomics, evolutionary history and diagnostics of the Alternaria alternata species group including apple and Asian pear pathotypes.</title>
        <authorList>
            <person name="Armitage A.D."/>
            <person name="Cockerton H.M."/>
            <person name="Sreenivasaprasad S."/>
            <person name="Woodhall J.W."/>
            <person name="Lane C.R."/>
            <person name="Harrison R.J."/>
            <person name="Clarkson J.P."/>
        </authorList>
    </citation>
    <scope>NUCLEOTIDE SEQUENCE [LARGE SCALE GENOMIC DNA]</scope>
    <source>
        <strain evidence="5">RGR 97.0016</strain>
    </source>
</reference>
<gene>
    <name evidence="4" type="ORF">AA0113_g7380</name>
</gene>
<dbReference type="PANTHER" id="PTHR43056:SF10">
    <property type="entry name" value="COCE_NOND FAMILY, PUTATIVE (AFU_ORTHOLOGUE AFUA_7G00600)-RELATED"/>
    <property type="match status" value="1"/>
</dbReference>
<dbReference type="PANTHER" id="PTHR43056">
    <property type="entry name" value="PEPTIDASE S9 PROLYL OLIGOPEPTIDASE"/>
    <property type="match status" value="1"/>
</dbReference>
<keyword evidence="5" id="KW-1185">Reference proteome</keyword>
<comment type="caution">
    <text evidence="4">The sequence shown here is derived from an EMBL/GenBank/DDBJ whole genome shotgun (WGS) entry which is preliminary data.</text>
</comment>
<comment type="pathway">
    <text evidence="1">Mycotoxin biosynthesis.</text>
</comment>
<keyword evidence="2" id="KW-0378">Hydrolase</keyword>
<dbReference type="EMBL" id="PEJP01000028">
    <property type="protein sequence ID" value="RYO59863.1"/>
    <property type="molecule type" value="Genomic_DNA"/>
</dbReference>
<dbReference type="Proteomes" id="UP000293823">
    <property type="component" value="Unassembled WGS sequence"/>
</dbReference>
<protein>
    <recommendedName>
        <fullName evidence="3">Xaa-Pro dipeptidyl-peptidase C-terminal domain-containing protein</fullName>
    </recommendedName>
</protein>
<evidence type="ECO:0000259" key="3">
    <source>
        <dbReference type="SMART" id="SM00939"/>
    </source>
</evidence>
<evidence type="ECO:0000313" key="4">
    <source>
        <dbReference type="EMBL" id="RYO59863.1"/>
    </source>
</evidence>
<dbReference type="NCBIfam" id="TIGR00976">
    <property type="entry name" value="CocE_NonD"/>
    <property type="match status" value="1"/>
</dbReference>
<sequence length="608" mass="67800">MASSSTSPVDIKFRDAFSHNIPPLSPKMNELSAGHRKQPTCRPLTTATIFDQDQVLILRDGTKIYADIFRPRTDQKVPAIVMWGPYGKTGTGMLNINSTPLRAGIPETQLSGYEDFEGLDPAEWVPRGYAIVNVDARGVNNSEGNIHFWGTQEGQDGHDAIEELAKLPWCSGKMAMAGNSWLAISQYFIAAEQPLHLTCIAPLEGLSDSVREDTIRGGIPNTAFCESIAAILPGKNKVEDYVAMLSTDAGLEHYLHDKRVDMTKIKVPAYIGASYSSPIHDIGSLRAFEEIPHQNKWCAISSSFLVYMRVVETCSLQTSRLTLHASQEWYDLYSQTRTNDLARFFDFHLKDIANEWPQTAPVRMALLNFSKPALLDQEFADLPWHLPDVTRKQKLHLSSPGKLTHNKQQQLQEEALLEYQADSSDEISFTYAFSTKTVLIGPSTLVIDIAAPSHDDLDVHTHIFKADASGALLSHLNMPVPPSSSNSSPASTVETMTQNRIWRYLGPNGMLRASKRHVHRALQARTWETLSHQGEEKVKPGEVVRLRVQLWPTGIVFEAGEQLVLKISGREMGLRALPQSPEPSNMNKGKHVLHFGGSYENYLEFFTL</sequence>
<proteinExistence type="predicted"/>
<evidence type="ECO:0000313" key="5">
    <source>
        <dbReference type="Proteomes" id="UP000293823"/>
    </source>
</evidence>
<evidence type="ECO:0000256" key="1">
    <source>
        <dbReference type="ARBA" id="ARBA00004685"/>
    </source>
</evidence>
<dbReference type="AlphaFoldDB" id="A0A4Q4RRT8"/>
<dbReference type="InterPro" id="IPR000383">
    <property type="entry name" value="Xaa-Pro-like_dom"/>
</dbReference>
<organism evidence="4 5">
    <name type="scientific">Alternaria arborescens</name>
    <dbReference type="NCBI Taxonomy" id="156630"/>
    <lineage>
        <taxon>Eukaryota</taxon>
        <taxon>Fungi</taxon>
        <taxon>Dikarya</taxon>
        <taxon>Ascomycota</taxon>
        <taxon>Pezizomycotina</taxon>
        <taxon>Dothideomycetes</taxon>
        <taxon>Pleosporomycetidae</taxon>
        <taxon>Pleosporales</taxon>
        <taxon>Pleosporineae</taxon>
        <taxon>Pleosporaceae</taxon>
        <taxon>Alternaria</taxon>
        <taxon>Alternaria sect. Alternaria</taxon>
    </lineage>
</organism>
<dbReference type="SMART" id="SM00939">
    <property type="entry name" value="PepX_C"/>
    <property type="match status" value="1"/>
</dbReference>
<dbReference type="SUPFAM" id="SSF49785">
    <property type="entry name" value="Galactose-binding domain-like"/>
    <property type="match status" value="1"/>
</dbReference>
<dbReference type="Gene3D" id="3.40.50.1820">
    <property type="entry name" value="alpha/beta hydrolase"/>
    <property type="match status" value="1"/>
</dbReference>
<dbReference type="Gene3D" id="1.10.3020.20">
    <property type="match status" value="1"/>
</dbReference>
<dbReference type="InterPro" id="IPR005674">
    <property type="entry name" value="CocE/Ser_esterase"/>
</dbReference>
<feature type="domain" description="Xaa-Pro dipeptidyl-peptidase C-terminal" evidence="3">
    <location>
        <begin position="342"/>
        <end position="604"/>
    </location>
</feature>
<evidence type="ECO:0000256" key="2">
    <source>
        <dbReference type="ARBA" id="ARBA00022801"/>
    </source>
</evidence>
<dbReference type="GO" id="GO:0008239">
    <property type="term" value="F:dipeptidyl-peptidase activity"/>
    <property type="evidence" value="ECO:0007669"/>
    <property type="project" value="InterPro"/>
</dbReference>
<dbReference type="Pfam" id="PF02129">
    <property type="entry name" value="Peptidase_S15"/>
    <property type="match status" value="1"/>
</dbReference>
<dbReference type="Pfam" id="PF08530">
    <property type="entry name" value="PepX_C"/>
    <property type="match status" value="1"/>
</dbReference>
<dbReference type="InterPro" id="IPR013736">
    <property type="entry name" value="Xaa-Pro_dipept_C"/>
</dbReference>
<dbReference type="OrthoDB" id="2578740at2759"/>